<proteinExistence type="predicted"/>
<keyword evidence="2" id="KW-1185">Reference proteome</keyword>
<evidence type="ECO:0000313" key="1">
    <source>
        <dbReference type="EMBL" id="GIY87869.1"/>
    </source>
</evidence>
<evidence type="ECO:0000313" key="2">
    <source>
        <dbReference type="Proteomes" id="UP001054837"/>
    </source>
</evidence>
<dbReference type="Proteomes" id="UP001054837">
    <property type="component" value="Unassembled WGS sequence"/>
</dbReference>
<protein>
    <submittedName>
        <fullName evidence="1">Uncharacterized protein</fullName>
    </submittedName>
</protein>
<dbReference type="AlphaFoldDB" id="A0AAV4X1G2"/>
<dbReference type="EMBL" id="BPLQ01015408">
    <property type="protein sequence ID" value="GIY87869.1"/>
    <property type="molecule type" value="Genomic_DNA"/>
</dbReference>
<gene>
    <name evidence="1" type="ORF">CDAR_499671</name>
</gene>
<feature type="non-terminal residue" evidence="1">
    <location>
        <position position="31"/>
    </location>
</feature>
<name>A0AAV4X1G2_9ARAC</name>
<reference evidence="1 2" key="1">
    <citation type="submission" date="2021-06" db="EMBL/GenBank/DDBJ databases">
        <title>Caerostris darwini draft genome.</title>
        <authorList>
            <person name="Kono N."/>
            <person name="Arakawa K."/>
        </authorList>
    </citation>
    <scope>NUCLEOTIDE SEQUENCE [LARGE SCALE GENOMIC DNA]</scope>
</reference>
<sequence>MIYYADKLQITLSPAANRDAPHDENGRLQDA</sequence>
<comment type="caution">
    <text evidence="1">The sequence shown here is derived from an EMBL/GenBank/DDBJ whole genome shotgun (WGS) entry which is preliminary data.</text>
</comment>
<organism evidence="1 2">
    <name type="scientific">Caerostris darwini</name>
    <dbReference type="NCBI Taxonomy" id="1538125"/>
    <lineage>
        <taxon>Eukaryota</taxon>
        <taxon>Metazoa</taxon>
        <taxon>Ecdysozoa</taxon>
        <taxon>Arthropoda</taxon>
        <taxon>Chelicerata</taxon>
        <taxon>Arachnida</taxon>
        <taxon>Araneae</taxon>
        <taxon>Araneomorphae</taxon>
        <taxon>Entelegynae</taxon>
        <taxon>Araneoidea</taxon>
        <taxon>Araneidae</taxon>
        <taxon>Caerostris</taxon>
    </lineage>
</organism>
<accession>A0AAV4X1G2</accession>